<sequence>MILIFFNYLVPDIFYYTGKGLQKKRNKKFKINHPSKNLEKLKMEMTELKKIMNENIKQFFIEMKNCKVTSNQQYLDMNQKTKSLKEDSKLFKDQTVVLQWSI</sequence>
<dbReference type="Proteomes" id="UP000688137">
    <property type="component" value="Unassembled WGS sequence"/>
</dbReference>
<name>A0A8S1LKE9_PARPR</name>
<evidence type="ECO:0000313" key="2">
    <source>
        <dbReference type="Proteomes" id="UP000688137"/>
    </source>
</evidence>
<comment type="caution">
    <text evidence="1">The sequence shown here is derived from an EMBL/GenBank/DDBJ whole genome shotgun (WGS) entry which is preliminary data.</text>
</comment>
<proteinExistence type="predicted"/>
<protein>
    <submittedName>
        <fullName evidence="1">Uncharacterized protein</fullName>
    </submittedName>
</protein>
<accession>A0A8S1LKE9</accession>
<gene>
    <name evidence="1" type="ORF">PPRIM_AZ9-3.1.T0400206</name>
</gene>
<dbReference type="AlphaFoldDB" id="A0A8S1LKE9"/>
<keyword evidence="2" id="KW-1185">Reference proteome</keyword>
<dbReference type="EMBL" id="CAJJDM010000039">
    <property type="protein sequence ID" value="CAD8067289.1"/>
    <property type="molecule type" value="Genomic_DNA"/>
</dbReference>
<evidence type="ECO:0000313" key="1">
    <source>
        <dbReference type="EMBL" id="CAD8067289.1"/>
    </source>
</evidence>
<reference evidence="1" key="1">
    <citation type="submission" date="2021-01" db="EMBL/GenBank/DDBJ databases">
        <authorList>
            <consortium name="Genoscope - CEA"/>
            <person name="William W."/>
        </authorList>
    </citation>
    <scope>NUCLEOTIDE SEQUENCE</scope>
</reference>
<organism evidence="1 2">
    <name type="scientific">Paramecium primaurelia</name>
    <dbReference type="NCBI Taxonomy" id="5886"/>
    <lineage>
        <taxon>Eukaryota</taxon>
        <taxon>Sar</taxon>
        <taxon>Alveolata</taxon>
        <taxon>Ciliophora</taxon>
        <taxon>Intramacronucleata</taxon>
        <taxon>Oligohymenophorea</taxon>
        <taxon>Peniculida</taxon>
        <taxon>Parameciidae</taxon>
        <taxon>Paramecium</taxon>
    </lineage>
</organism>